<evidence type="ECO:0000313" key="2">
    <source>
        <dbReference type="EMBL" id="OAX41073.1"/>
    </source>
</evidence>
<dbReference type="AlphaFoldDB" id="A0A1B7N8A3"/>
<dbReference type="InParanoid" id="A0A1B7N8A3"/>
<keyword evidence="1" id="KW-0732">Signal</keyword>
<organism evidence="2 3">
    <name type="scientific">Rhizopogon vinicolor AM-OR11-026</name>
    <dbReference type="NCBI Taxonomy" id="1314800"/>
    <lineage>
        <taxon>Eukaryota</taxon>
        <taxon>Fungi</taxon>
        <taxon>Dikarya</taxon>
        <taxon>Basidiomycota</taxon>
        <taxon>Agaricomycotina</taxon>
        <taxon>Agaricomycetes</taxon>
        <taxon>Agaricomycetidae</taxon>
        <taxon>Boletales</taxon>
        <taxon>Suillineae</taxon>
        <taxon>Rhizopogonaceae</taxon>
        <taxon>Rhizopogon</taxon>
    </lineage>
</organism>
<feature type="chain" id="PRO_5008597866" evidence="1">
    <location>
        <begin position="18"/>
        <end position="51"/>
    </location>
</feature>
<reference evidence="2 3" key="1">
    <citation type="submission" date="2016-06" db="EMBL/GenBank/DDBJ databases">
        <title>Comparative genomics of the ectomycorrhizal sister species Rhizopogon vinicolor and Rhizopogon vesiculosus (Basidiomycota: Boletales) reveals a divergence of the mating type B locus.</title>
        <authorList>
            <consortium name="DOE Joint Genome Institute"/>
            <person name="Mujic A.B."/>
            <person name="Kuo A."/>
            <person name="Tritt A."/>
            <person name="Lipzen A."/>
            <person name="Chen C."/>
            <person name="Johnson J."/>
            <person name="Sharma A."/>
            <person name="Barry K."/>
            <person name="Grigoriev I.V."/>
            <person name="Spatafora J.W."/>
        </authorList>
    </citation>
    <scope>NUCLEOTIDE SEQUENCE [LARGE SCALE GENOMIC DNA]</scope>
    <source>
        <strain evidence="2 3">AM-OR11-026</strain>
    </source>
</reference>
<proteinExistence type="predicted"/>
<feature type="signal peptide" evidence="1">
    <location>
        <begin position="1"/>
        <end position="17"/>
    </location>
</feature>
<dbReference type="EMBL" id="KV448191">
    <property type="protein sequence ID" value="OAX41073.1"/>
    <property type="molecule type" value="Genomic_DNA"/>
</dbReference>
<evidence type="ECO:0000256" key="1">
    <source>
        <dbReference type="SAM" id="SignalP"/>
    </source>
</evidence>
<dbReference type="Proteomes" id="UP000092154">
    <property type="component" value="Unassembled WGS sequence"/>
</dbReference>
<gene>
    <name evidence="2" type="ORF">K503DRAFT_768005</name>
</gene>
<protein>
    <submittedName>
        <fullName evidence="2">Uncharacterized protein</fullName>
    </submittedName>
</protein>
<name>A0A1B7N8A3_9AGAM</name>
<keyword evidence="3" id="KW-1185">Reference proteome</keyword>
<evidence type="ECO:0000313" key="3">
    <source>
        <dbReference type="Proteomes" id="UP000092154"/>
    </source>
</evidence>
<sequence>MQLSCLIVGAVLIHISAQVTPSLVLHVIEYPALSATSVTCYSTSSLRFQAF</sequence>
<accession>A0A1B7N8A3</accession>